<keyword evidence="3" id="KW-1185">Reference proteome</keyword>
<dbReference type="Proteomes" id="UP000199220">
    <property type="component" value="Unassembled WGS sequence"/>
</dbReference>
<dbReference type="InterPro" id="IPR013653">
    <property type="entry name" value="GCN5-like_dom"/>
</dbReference>
<gene>
    <name evidence="2" type="ORF">SAMN04488554_1422</name>
</gene>
<dbReference type="Gene3D" id="3.40.630.30">
    <property type="match status" value="1"/>
</dbReference>
<name>A0A1H5FRA2_9MICO</name>
<dbReference type="PROSITE" id="PS51186">
    <property type="entry name" value="GNAT"/>
    <property type="match status" value="1"/>
</dbReference>
<dbReference type="SUPFAM" id="SSF55729">
    <property type="entry name" value="Acyl-CoA N-acyltransferases (Nat)"/>
    <property type="match status" value="1"/>
</dbReference>
<feature type="domain" description="N-acetyltransferase" evidence="1">
    <location>
        <begin position="133"/>
        <end position="260"/>
    </location>
</feature>
<dbReference type="InterPro" id="IPR000182">
    <property type="entry name" value="GNAT_dom"/>
</dbReference>
<dbReference type="EMBL" id="FNTX01000001">
    <property type="protein sequence ID" value="SEE05939.1"/>
    <property type="molecule type" value="Genomic_DNA"/>
</dbReference>
<dbReference type="InterPro" id="IPR016181">
    <property type="entry name" value="Acyl_CoA_acyltransferase"/>
</dbReference>
<dbReference type="GO" id="GO:0016747">
    <property type="term" value="F:acyltransferase activity, transferring groups other than amino-acyl groups"/>
    <property type="evidence" value="ECO:0007669"/>
    <property type="project" value="InterPro"/>
</dbReference>
<evidence type="ECO:0000259" key="1">
    <source>
        <dbReference type="PROSITE" id="PS51186"/>
    </source>
</evidence>
<organism evidence="2 3">
    <name type="scientific">Ruania alba</name>
    <dbReference type="NCBI Taxonomy" id="648782"/>
    <lineage>
        <taxon>Bacteria</taxon>
        <taxon>Bacillati</taxon>
        <taxon>Actinomycetota</taxon>
        <taxon>Actinomycetes</taxon>
        <taxon>Micrococcales</taxon>
        <taxon>Ruaniaceae</taxon>
        <taxon>Ruania</taxon>
    </lineage>
</organism>
<dbReference type="AlphaFoldDB" id="A0A1H5FRA2"/>
<protein>
    <submittedName>
        <fullName evidence="2">FR47-like protein</fullName>
    </submittedName>
</protein>
<evidence type="ECO:0000313" key="3">
    <source>
        <dbReference type="Proteomes" id="UP000199220"/>
    </source>
</evidence>
<dbReference type="OrthoDB" id="5143160at2"/>
<dbReference type="CDD" id="cd04301">
    <property type="entry name" value="NAT_SF"/>
    <property type="match status" value="1"/>
</dbReference>
<accession>A0A1H5FRA2</accession>
<evidence type="ECO:0000313" key="2">
    <source>
        <dbReference type="EMBL" id="SEE05939.1"/>
    </source>
</evidence>
<dbReference type="STRING" id="648782.SAMN04488554_1422"/>
<proteinExistence type="predicted"/>
<dbReference type="RefSeq" id="WP_089772284.1">
    <property type="nucleotide sequence ID" value="NZ_FNTX01000001.1"/>
</dbReference>
<dbReference type="Pfam" id="PF08445">
    <property type="entry name" value="FR47"/>
    <property type="match status" value="1"/>
</dbReference>
<reference evidence="3" key="1">
    <citation type="submission" date="2016-10" db="EMBL/GenBank/DDBJ databases">
        <authorList>
            <person name="Varghese N."/>
            <person name="Submissions S."/>
        </authorList>
    </citation>
    <scope>NUCLEOTIDE SEQUENCE [LARGE SCALE GENOMIC DNA]</scope>
    <source>
        <strain evidence="3">DSM 21368</strain>
    </source>
</reference>
<sequence length="260" mass="28352">MSRLASSPRSLADLGEPWRDHPVLRADFPRYRDVVAWEREDALVLAVTSGERGQRALIGLGEPAALVHAITQVVGDAESAEQVGADSLAVVSLTRGAWTRLPVSIRRALAVPQASHWNWMMSTSAPPRHPGEDGVTELDPLTHRAAMADLQSVALPNSYTSLDKPATRWFGWHDTSGVLRCMAAASNWDAEVHLGSIATHPDFRRRGLGTAVTARVSRLGLAATGQVSLALYADNHDARRVYERLGFALVQEWESRRPAS</sequence>